<gene>
    <name evidence="1" type="ORF">E1261_30750</name>
</gene>
<organism evidence="1 2">
    <name type="scientific">Kribbella albertanoniae</name>
    <dbReference type="NCBI Taxonomy" id="1266829"/>
    <lineage>
        <taxon>Bacteria</taxon>
        <taxon>Bacillati</taxon>
        <taxon>Actinomycetota</taxon>
        <taxon>Actinomycetes</taxon>
        <taxon>Propionibacteriales</taxon>
        <taxon>Kribbellaceae</taxon>
        <taxon>Kribbella</taxon>
    </lineage>
</organism>
<accession>A0A4R4PKA6</accession>
<comment type="caution">
    <text evidence="1">The sequence shown here is derived from an EMBL/GenBank/DDBJ whole genome shotgun (WGS) entry which is preliminary data.</text>
</comment>
<proteinExistence type="predicted"/>
<name>A0A4R4PKA6_9ACTN</name>
<dbReference type="OrthoDB" id="3543475at2"/>
<dbReference type="EMBL" id="SMKA01000189">
    <property type="protein sequence ID" value="TDC22492.1"/>
    <property type="molecule type" value="Genomic_DNA"/>
</dbReference>
<dbReference type="RefSeq" id="WP_132412732.1">
    <property type="nucleotide sequence ID" value="NZ_SMKA01000189.1"/>
</dbReference>
<keyword evidence="2" id="KW-1185">Reference proteome</keyword>
<dbReference type="Proteomes" id="UP000295075">
    <property type="component" value="Unassembled WGS sequence"/>
</dbReference>
<dbReference type="AlphaFoldDB" id="A0A4R4PKA6"/>
<sequence>MRIQVLELPLDRSPETTDTPFALVIDRCPLSEVEYQTTGLNDFARAVGARGLLVTADEVEL</sequence>
<evidence type="ECO:0000313" key="1">
    <source>
        <dbReference type="EMBL" id="TDC22492.1"/>
    </source>
</evidence>
<evidence type="ECO:0000313" key="2">
    <source>
        <dbReference type="Proteomes" id="UP000295075"/>
    </source>
</evidence>
<protein>
    <submittedName>
        <fullName evidence="1">Uncharacterized protein</fullName>
    </submittedName>
</protein>
<reference evidence="1 2" key="1">
    <citation type="submission" date="2019-03" db="EMBL/GenBank/DDBJ databases">
        <title>Draft genome sequences of novel Actinobacteria.</title>
        <authorList>
            <person name="Sahin N."/>
            <person name="Ay H."/>
            <person name="Saygin H."/>
        </authorList>
    </citation>
    <scope>NUCLEOTIDE SEQUENCE [LARGE SCALE GENOMIC DNA]</scope>
    <source>
        <strain evidence="1 2">JCM 30547</strain>
    </source>
</reference>